<comment type="caution">
    <text evidence="2">The sequence shown here is derived from an EMBL/GenBank/DDBJ whole genome shotgun (WGS) entry which is preliminary data.</text>
</comment>
<evidence type="ECO:0000313" key="3">
    <source>
        <dbReference type="Proteomes" id="UP000176741"/>
    </source>
</evidence>
<accession>A0A1F7XWW8</accession>
<sequence>MGGFQEGFIKVIYQLPIAGVVKTDPINPAKSGSEIENIKAGIFKFFIKIIVALYIVNISTYISK</sequence>
<reference evidence="2 3" key="1">
    <citation type="journal article" date="2016" name="Nat. Commun.">
        <title>Thousands of microbial genomes shed light on interconnected biogeochemical processes in an aquifer system.</title>
        <authorList>
            <person name="Anantharaman K."/>
            <person name="Brown C.T."/>
            <person name="Hug L.A."/>
            <person name="Sharon I."/>
            <person name="Castelle C.J."/>
            <person name="Probst A.J."/>
            <person name="Thomas B.C."/>
            <person name="Singh A."/>
            <person name="Wilkins M.J."/>
            <person name="Karaoz U."/>
            <person name="Brodie E.L."/>
            <person name="Williams K.H."/>
            <person name="Hubbard S.S."/>
            <person name="Banfield J.F."/>
        </authorList>
    </citation>
    <scope>NUCLEOTIDE SEQUENCE [LARGE SCALE GENOMIC DNA]</scope>
</reference>
<feature type="transmembrane region" description="Helical" evidence="1">
    <location>
        <begin position="45"/>
        <end position="62"/>
    </location>
</feature>
<gene>
    <name evidence="2" type="ORF">A2771_02050</name>
</gene>
<protein>
    <submittedName>
        <fullName evidence="2">Uncharacterized protein</fullName>
    </submittedName>
</protein>
<keyword evidence="1" id="KW-0472">Membrane</keyword>
<organism evidence="2 3">
    <name type="scientific">Candidatus Woesebacteria bacterium RIFCSPHIGHO2_01_FULL_38_26b</name>
    <dbReference type="NCBI Taxonomy" id="1802491"/>
    <lineage>
        <taxon>Bacteria</taxon>
        <taxon>Candidatus Woeseibacteriota</taxon>
    </lineage>
</organism>
<keyword evidence="1" id="KW-1133">Transmembrane helix</keyword>
<name>A0A1F7XWW8_9BACT</name>
<dbReference type="Proteomes" id="UP000176741">
    <property type="component" value="Unassembled WGS sequence"/>
</dbReference>
<evidence type="ECO:0000313" key="2">
    <source>
        <dbReference type="EMBL" id="OGM19531.1"/>
    </source>
</evidence>
<keyword evidence="1" id="KW-0812">Transmembrane</keyword>
<proteinExistence type="predicted"/>
<dbReference type="AlphaFoldDB" id="A0A1F7XWW8"/>
<dbReference type="EMBL" id="MGGD01000065">
    <property type="protein sequence ID" value="OGM19531.1"/>
    <property type="molecule type" value="Genomic_DNA"/>
</dbReference>
<evidence type="ECO:0000256" key="1">
    <source>
        <dbReference type="SAM" id="Phobius"/>
    </source>
</evidence>